<dbReference type="PANTHER" id="PTHR23150:SF19">
    <property type="entry name" value="FORMYLGLYCINE-GENERATING ENZYME"/>
    <property type="match status" value="1"/>
</dbReference>
<gene>
    <name evidence="3" type="ORF">ACFQDI_12425</name>
</gene>
<keyword evidence="1" id="KW-0732">Signal</keyword>
<dbReference type="InterPro" id="IPR042095">
    <property type="entry name" value="SUMF_sf"/>
</dbReference>
<feature type="chain" id="PRO_5046439051" evidence="1">
    <location>
        <begin position="24"/>
        <end position="561"/>
    </location>
</feature>
<evidence type="ECO:0000313" key="3">
    <source>
        <dbReference type="EMBL" id="MFC5455665.1"/>
    </source>
</evidence>
<accession>A0ABW0KR00</accession>
<organism evidence="3 4">
    <name type="scientific">Prosthecobacter fluviatilis</name>
    <dbReference type="NCBI Taxonomy" id="445931"/>
    <lineage>
        <taxon>Bacteria</taxon>
        <taxon>Pseudomonadati</taxon>
        <taxon>Verrucomicrobiota</taxon>
        <taxon>Verrucomicrobiia</taxon>
        <taxon>Verrucomicrobiales</taxon>
        <taxon>Verrucomicrobiaceae</taxon>
        <taxon>Prosthecobacter</taxon>
    </lineage>
</organism>
<dbReference type="EMBL" id="JBHSMQ010000004">
    <property type="protein sequence ID" value="MFC5455665.1"/>
    <property type="molecule type" value="Genomic_DNA"/>
</dbReference>
<evidence type="ECO:0000259" key="2">
    <source>
        <dbReference type="Pfam" id="PF03781"/>
    </source>
</evidence>
<dbReference type="PROSITE" id="PS51257">
    <property type="entry name" value="PROKAR_LIPOPROTEIN"/>
    <property type="match status" value="1"/>
</dbReference>
<evidence type="ECO:0000313" key="4">
    <source>
        <dbReference type="Proteomes" id="UP001596052"/>
    </source>
</evidence>
<feature type="domain" description="Sulfatase-modifying factor enzyme-like" evidence="2">
    <location>
        <begin position="363"/>
        <end position="555"/>
    </location>
</feature>
<evidence type="ECO:0000256" key="1">
    <source>
        <dbReference type="SAM" id="SignalP"/>
    </source>
</evidence>
<dbReference type="Gene3D" id="3.90.1580.10">
    <property type="entry name" value="paralog of FGE (formylglycine-generating enzyme)"/>
    <property type="match status" value="2"/>
</dbReference>
<dbReference type="Proteomes" id="UP001596052">
    <property type="component" value="Unassembled WGS sequence"/>
</dbReference>
<comment type="caution">
    <text evidence="3">The sequence shown here is derived from an EMBL/GenBank/DDBJ whole genome shotgun (WGS) entry which is preliminary data.</text>
</comment>
<proteinExistence type="predicted"/>
<keyword evidence="4" id="KW-1185">Reference proteome</keyword>
<dbReference type="InterPro" id="IPR051043">
    <property type="entry name" value="Sulfatase_Mod_Factor_Kinase"/>
</dbReference>
<dbReference type="PANTHER" id="PTHR23150">
    <property type="entry name" value="SULFATASE MODIFYING FACTOR 1, 2"/>
    <property type="match status" value="1"/>
</dbReference>
<dbReference type="InterPro" id="IPR005532">
    <property type="entry name" value="SUMF_dom"/>
</dbReference>
<protein>
    <submittedName>
        <fullName evidence="3">Formylglycine-generating enzyme family protein</fullName>
    </submittedName>
</protein>
<feature type="signal peptide" evidence="1">
    <location>
        <begin position="1"/>
        <end position="23"/>
    </location>
</feature>
<dbReference type="Pfam" id="PF03781">
    <property type="entry name" value="FGE-sulfatase"/>
    <property type="match status" value="2"/>
</dbReference>
<sequence length="561" mass="61895">MRSPPFLLTVFVFGLAACFAAHAQTGNTLGGAGLDAPKVSSLGTRFTSVPGTTVQFAIWETRLSEWNEFLRQKKYPWSYQPHFEQSPEHPVVGVNLQDAVAFCNWLTETERERHLIDGSQSYRLPTPEEWDSAVGLARGRKKVSLSTEDRLLDDKIYPWGQDWPPPAKAGNFADGEIPGYANDGYAFTAPVGSFPPTREGLHDLSGNVWEWTQPVEIRAQPMGVLRGGSWAYFRAECLASGYQYIVPADLRAPTIGFRCVFDDKHRTASLLAASDAEKKQALEERMKSMTESRKVDSTAIEALRKKMQGKGDDANLPDPASLKPAVADGSIFMNALGMRFVPLEDKKSTLFCATETSVRDFEAWLRDAGRTWSKKPSFLLGGNHPAAGVSWEDAMAFCAWLTERDRASKLIPATASYRLPTDTEWSLAAGLKNETGADPAARHLADKTHYPWPSKADDWKPQSLTANLDATKIPGTTDNYSYTAPVDSSRGNALGLHEMGGNVSEWCMDEWPGAPDEHVIRGGSWLSFDKDALLTSARYHALKNVARADLGFRCVLDLGRP</sequence>
<reference evidence="4" key="1">
    <citation type="journal article" date="2019" name="Int. J. Syst. Evol. Microbiol.">
        <title>The Global Catalogue of Microorganisms (GCM) 10K type strain sequencing project: providing services to taxonomists for standard genome sequencing and annotation.</title>
        <authorList>
            <consortium name="The Broad Institute Genomics Platform"/>
            <consortium name="The Broad Institute Genome Sequencing Center for Infectious Disease"/>
            <person name="Wu L."/>
            <person name="Ma J."/>
        </authorList>
    </citation>
    <scope>NUCLEOTIDE SEQUENCE [LARGE SCALE GENOMIC DNA]</scope>
    <source>
        <strain evidence="4">CGMCC 4.1469</strain>
    </source>
</reference>
<name>A0ABW0KR00_9BACT</name>
<feature type="domain" description="Sulfatase-modifying factor enzyme-like" evidence="2">
    <location>
        <begin position="64"/>
        <end position="260"/>
    </location>
</feature>
<dbReference type="RefSeq" id="WP_377166969.1">
    <property type="nucleotide sequence ID" value="NZ_JBHSMQ010000004.1"/>
</dbReference>
<dbReference type="SUPFAM" id="SSF56436">
    <property type="entry name" value="C-type lectin-like"/>
    <property type="match status" value="2"/>
</dbReference>
<dbReference type="InterPro" id="IPR016187">
    <property type="entry name" value="CTDL_fold"/>
</dbReference>